<evidence type="ECO:0008006" key="4">
    <source>
        <dbReference type="Google" id="ProtNLM"/>
    </source>
</evidence>
<accession>A0ABT5VM52</accession>
<feature type="transmembrane region" description="Helical" evidence="1">
    <location>
        <begin position="7"/>
        <end position="27"/>
    </location>
</feature>
<name>A0ABT5VM52_9BACT</name>
<keyword evidence="1" id="KW-1133">Transmembrane helix</keyword>
<evidence type="ECO:0000313" key="3">
    <source>
        <dbReference type="Proteomes" id="UP001528920"/>
    </source>
</evidence>
<organism evidence="2 3">
    <name type="scientific">Paralabilibaculum antarcticum</name>
    <dbReference type="NCBI Taxonomy" id="2912572"/>
    <lineage>
        <taxon>Bacteria</taxon>
        <taxon>Pseudomonadati</taxon>
        <taxon>Bacteroidota</taxon>
        <taxon>Bacteroidia</taxon>
        <taxon>Marinilabiliales</taxon>
        <taxon>Marinifilaceae</taxon>
        <taxon>Paralabilibaculum</taxon>
    </lineage>
</organism>
<keyword evidence="1" id="KW-0812">Transmembrane</keyword>
<keyword evidence="3" id="KW-1185">Reference proteome</keyword>
<dbReference type="EMBL" id="JAKJSC010000001">
    <property type="protein sequence ID" value="MDE5416515.1"/>
    <property type="molecule type" value="Genomic_DNA"/>
</dbReference>
<dbReference type="RefSeq" id="WP_275107857.1">
    <property type="nucleotide sequence ID" value="NZ_JAKJSC010000001.1"/>
</dbReference>
<comment type="caution">
    <text evidence="2">The sequence shown here is derived from an EMBL/GenBank/DDBJ whole genome shotgun (WGS) entry which is preliminary data.</text>
</comment>
<proteinExistence type="predicted"/>
<reference evidence="2 3" key="1">
    <citation type="submission" date="2022-01" db="EMBL/GenBank/DDBJ databases">
        <title>Labilibaculum sp. nov, a marine bacterium isolated from Antarctica.</title>
        <authorList>
            <person name="Dai W."/>
        </authorList>
    </citation>
    <scope>NUCLEOTIDE SEQUENCE [LARGE SCALE GENOMIC DNA]</scope>
    <source>
        <strain evidence="2 3">DW002</strain>
    </source>
</reference>
<gene>
    <name evidence="2" type="ORF">L3049_00745</name>
</gene>
<dbReference type="Proteomes" id="UP001528920">
    <property type="component" value="Unassembled WGS sequence"/>
</dbReference>
<evidence type="ECO:0000256" key="1">
    <source>
        <dbReference type="SAM" id="Phobius"/>
    </source>
</evidence>
<sequence length="149" mass="16863">MKQPIKNIISMVLLVFYLAGFCGIHLLKHSCSSCDHSSIQIAQNENPETNNQNCTCGEHDHSKDNSQTKIDDNQNTICCDYELIYLKNSPTTILTKQNKAPLANENILFIQPSFNFLAIQTETNLTENTKFYLLKHSGTDLDLLCTYLC</sequence>
<keyword evidence="1" id="KW-0472">Membrane</keyword>
<evidence type="ECO:0000313" key="2">
    <source>
        <dbReference type="EMBL" id="MDE5416515.1"/>
    </source>
</evidence>
<protein>
    <recommendedName>
        <fullName evidence="4">Secreted protein</fullName>
    </recommendedName>
</protein>